<reference evidence="1" key="1">
    <citation type="submission" date="2021-06" db="EMBL/GenBank/DDBJ databases">
        <authorList>
            <person name="Kallberg Y."/>
            <person name="Tangrot J."/>
            <person name="Rosling A."/>
        </authorList>
    </citation>
    <scope>NUCLEOTIDE SEQUENCE</scope>
    <source>
        <strain evidence="1">28 12/20/2015</strain>
    </source>
</reference>
<comment type="caution">
    <text evidence="1">The sequence shown here is derived from an EMBL/GenBank/DDBJ whole genome shotgun (WGS) entry which is preliminary data.</text>
</comment>
<dbReference type="Proteomes" id="UP000789366">
    <property type="component" value="Unassembled WGS sequence"/>
</dbReference>
<protein>
    <submittedName>
        <fullName evidence="1">15034_t:CDS:1</fullName>
    </submittedName>
</protein>
<evidence type="ECO:0000313" key="2">
    <source>
        <dbReference type="Proteomes" id="UP000789366"/>
    </source>
</evidence>
<keyword evidence="2" id="KW-1185">Reference proteome</keyword>
<feature type="non-terminal residue" evidence="1">
    <location>
        <position position="517"/>
    </location>
</feature>
<feature type="non-terminal residue" evidence="1">
    <location>
        <position position="1"/>
    </location>
</feature>
<name>A0ACA9PRV9_9GLOM</name>
<gene>
    <name evidence="1" type="ORF">SPELUC_LOCUS12057</name>
</gene>
<accession>A0ACA9PRV9</accession>
<evidence type="ECO:0000313" key="1">
    <source>
        <dbReference type="EMBL" id="CAG8715060.1"/>
    </source>
</evidence>
<dbReference type="EMBL" id="CAJVPW010027301">
    <property type="protein sequence ID" value="CAG8715060.1"/>
    <property type="molecule type" value="Genomic_DNA"/>
</dbReference>
<organism evidence="1 2">
    <name type="scientific">Cetraspora pellucida</name>
    <dbReference type="NCBI Taxonomy" id="1433469"/>
    <lineage>
        <taxon>Eukaryota</taxon>
        <taxon>Fungi</taxon>
        <taxon>Fungi incertae sedis</taxon>
        <taxon>Mucoromycota</taxon>
        <taxon>Glomeromycotina</taxon>
        <taxon>Glomeromycetes</taxon>
        <taxon>Diversisporales</taxon>
        <taxon>Gigasporaceae</taxon>
        <taxon>Cetraspora</taxon>
    </lineage>
</organism>
<proteinExistence type="predicted"/>
<sequence length="517" mass="56203">SEAISNSHRIMSTYGISPKSDSTFISETASDISVEKKQKHKVKKLVFPDSQDEIILNSNPFDTNTKKSENVDKVTSSITINTKKNLVSAVDNSSNLSEQTIKPDINNLKNPTTNDVSPISKERKFSSLERSKKSSSSEPKRRSLLGTWFSSSTDMSENISENDFIKASDVTSSTKALSKSPTLSDLTTSTVPNLPSSTSNTSTPLNNDLSSSQGSTTSQKLDSSIKKSSSIQHSTVNDPPNPLVQTLPKNSSPWIYLFATNRSGVPKISQNLDTKLITNGEIDSQSKASEMTTKVSISTDVDKKSRVSISTDVDKKSKVVTSTDVDKKLKVITSTDVDKKSKVVTSTDVDKKSKVVTSTDVDKKSKVTTSNDVDKKVSTSPSVSPKLKPSMVKLAPVSIVLPKFDEFVINKPVKHPDAPVQKALHAINSYLFPPDKPIDGTLPKWLDEITRSTIDVKRIAIIGVHGWFPAKLLRVVVGEPTGTSPKFCDMMAKAVLGYLSQHNISLPSDAITCIPLE</sequence>